<reference evidence="5 6" key="1">
    <citation type="submission" date="2023-01" db="EMBL/GenBank/DDBJ databases">
        <title>Cultivation and genomic characterization of new, ubiquitous marine nitrite-oxidizing bacteria from the Nitrospirales.</title>
        <authorList>
            <person name="Mueller A.J."/>
            <person name="Daebeler A."/>
            <person name="Herbold C.W."/>
            <person name="Kirkegaard R.H."/>
            <person name="Daims H."/>
        </authorList>
    </citation>
    <scope>NUCLEOTIDE SEQUENCE [LARGE SCALE GENOMIC DNA]</scope>
    <source>
        <strain evidence="5 6">VA</strain>
    </source>
</reference>
<dbReference type="Gene3D" id="3.30.1160.10">
    <property type="entry name" value="Cyanate lyase, C-terminal domain"/>
    <property type="match status" value="1"/>
</dbReference>
<evidence type="ECO:0000313" key="6">
    <source>
        <dbReference type="Proteomes" id="UP001302719"/>
    </source>
</evidence>
<keyword evidence="2 3" id="KW-0456">Lyase</keyword>
<evidence type="ECO:0000256" key="3">
    <source>
        <dbReference type="HAMAP-Rule" id="MF_00535"/>
    </source>
</evidence>
<dbReference type="GO" id="GO:0003677">
    <property type="term" value="F:DNA binding"/>
    <property type="evidence" value="ECO:0007669"/>
    <property type="project" value="InterPro"/>
</dbReference>
<dbReference type="AlphaFoldDB" id="A0AA96GAX9"/>
<organism evidence="5 6">
    <name type="scientific">Candidatus Nitrospira allomarina</name>
    <dbReference type="NCBI Taxonomy" id="3020900"/>
    <lineage>
        <taxon>Bacteria</taxon>
        <taxon>Pseudomonadati</taxon>
        <taxon>Nitrospirota</taxon>
        <taxon>Nitrospiria</taxon>
        <taxon>Nitrospirales</taxon>
        <taxon>Nitrospiraceae</taxon>
        <taxon>Nitrospira</taxon>
    </lineage>
</organism>
<dbReference type="KEGG" id="nall:PP769_17030"/>
<evidence type="ECO:0000313" key="5">
    <source>
        <dbReference type="EMBL" id="WNM57652.1"/>
    </source>
</evidence>
<evidence type="ECO:0000256" key="2">
    <source>
        <dbReference type="ARBA" id="ARBA00023239"/>
    </source>
</evidence>
<name>A0AA96GAX9_9BACT</name>
<dbReference type="EMBL" id="CP116967">
    <property type="protein sequence ID" value="WNM57652.1"/>
    <property type="molecule type" value="Genomic_DNA"/>
</dbReference>
<dbReference type="SUPFAM" id="SSF47413">
    <property type="entry name" value="lambda repressor-like DNA-binding domains"/>
    <property type="match status" value="1"/>
</dbReference>
<comment type="catalytic activity">
    <reaction evidence="3">
        <text>cyanate + hydrogencarbonate + 3 H(+) = NH4(+) + 2 CO2</text>
        <dbReference type="Rhea" id="RHEA:11120"/>
        <dbReference type="ChEBI" id="CHEBI:15378"/>
        <dbReference type="ChEBI" id="CHEBI:16526"/>
        <dbReference type="ChEBI" id="CHEBI:17544"/>
        <dbReference type="ChEBI" id="CHEBI:28938"/>
        <dbReference type="ChEBI" id="CHEBI:29195"/>
        <dbReference type="EC" id="4.2.1.104"/>
    </reaction>
</comment>
<dbReference type="SUPFAM" id="SSF55234">
    <property type="entry name" value="Cyanase C-terminal domain"/>
    <property type="match status" value="1"/>
</dbReference>
<dbReference type="NCBIfam" id="TIGR00673">
    <property type="entry name" value="cynS"/>
    <property type="match status" value="1"/>
</dbReference>
<keyword evidence="6" id="KW-1185">Reference proteome</keyword>
<evidence type="ECO:0000256" key="1">
    <source>
        <dbReference type="ARBA" id="ARBA00003561"/>
    </source>
</evidence>
<comment type="similarity">
    <text evidence="3">Belongs to the cyanase family.</text>
</comment>
<dbReference type="Pfam" id="PF02560">
    <property type="entry name" value="Cyanate_lyase"/>
    <property type="match status" value="1"/>
</dbReference>
<accession>A0AA96GAX9</accession>
<proteinExistence type="inferred from homology"/>
<feature type="active site" evidence="3">
    <location>
        <position position="114"/>
    </location>
</feature>
<dbReference type="PANTHER" id="PTHR34186">
    <property type="entry name" value="CYANATE HYDRATASE"/>
    <property type="match status" value="1"/>
</dbReference>
<dbReference type="EC" id="4.2.1.104" evidence="3"/>
<feature type="active site" evidence="3">
    <location>
        <position position="91"/>
    </location>
</feature>
<comment type="function">
    <text evidence="1 3">Catalyzes the reaction of cyanate with bicarbonate to produce ammonia and carbon dioxide.</text>
</comment>
<feature type="active site" evidence="3">
    <location>
        <position position="88"/>
    </location>
</feature>
<dbReference type="GO" id="GO:0008824">
    <property type="term" value="F:cyanate hydratase activity"/>
    <property type="evidence" value="ECO:0007669"/>
    <property type="project" value="UniProtKB-UniRule"/>
</dbReference>
<dbReference type="SMART" id="SM01116">
    <property type="entry name" value="Cyanate_lyase"/>
    <property type="match status" value="1"/>
</dbReference>
<dbReference type="RefSeq" id="WP_312642385.1">
    <property type="nucleotide sequence ID" value="NZ_CP116967.1"/>
</dbReference>
<sequence length="150" mass="16852">MNKKELVGQLLAAKKASGKTYDQLAAALGLCNVYVAQLFRLQAQLKKDTEIKLVKLVPGLTGNLLEAMREFPMRSYDPSVLQEPHIYRMTEVCAHYGESILDILHEQFGDGIMSAIDFKLTVEKIKGDKGEDRVVMTWNGKFLPHIEQTA</sequence>
<evidence type="ECO:0000259" key="4">
    <source>
        <dbReference type="SMART" id="SM01116"/>
    </source>
</evidence>
<gene>
    <name evidence="3 5" type="primary">cynS</name>
    <name evidence="5" type="ORF">PP769_17030</name>
</gene>
<dbReference type="InterPro" id="IPR008076">
    <property type="entry name" value="Cyanase"/>
</dbReference>
<dbReference type="HAMAP" id="MF_00535">
    <property type="entry name" value="Cyanate_hydrat"/>
    <property type="match status" value="1"/>
</dbReference>
<feature type="domain" description="Cyanate lyase C-terminal" evidence="4">
    <location>
        <begin position="75"/>
        <end position="148"/>
    </location>
</feature>
<protein>
    <recommendedName>
        <fullName evidence="3">Cyanate hydratase</fullName>
        <shortName evidence="3">Cyanase</shortName>
        <ecNumber evidence="3">4.2.1.104</ecNumber>
    </recommendedName>
    <alternativeName>
        <fullName evidence="3">Cyanate hydrolase</fullName>
    </alternativeName>
    <alternativeName>
        <fullName evidence="3">Cyanate lyase</fullName>
    </alternativeName>
</protein>
<dbReference type="Gene3D" id="1.10.260.40">
    <property type="entry name" value="lambda repressor-like DNA-binding domains"/>
    <property type="match status" value="1"/>
</dbReference>
<dbReference type="PANTHER" id="PTHR34186:SF2">
    <property type="entry name" value="CYANATE HYDRATASE"/>
    <property type="match status" value="1"/>
</dbReference>
<dbReference type="PIRSF" id="PIRSF001263">
    <property type="entry name" value="Cyanate_hydratas"/>
    <property type="match status" value="1"/>
</dbReference>
<dbReference type="InterPro" id="IPR003712">
    <property type="entry name" value="Cyanate_lyase_C"/>
</dbReference>
<dbReference type="InterPro" id="IPR010982">
    <property type="entry name" value="Lambda_DNA-bd_dom_sf"/>
</dbReference>
<dbReference type="PRINTS" id="PR01693">
    <property type="entry name" value="CYANASE"/>
</dbReference>
<dbReference type="Proteomes" id="UP001302719">
    <property type="component" value="Chromosome"/>
</dbReference>
<dbReference type="InterPro" id="IPR036581">
    <property type="entry name" value="Cyanate_lyase_C_sf"/>
</dbReference>